<keyword evidence="6" id="KW-1185">Reference proteome</keyword>
<dbReference type="EMBL" id="WMIG01000026">
    <property type="protein sequence ID" value="MTH62111.1"/>
    <property type="molecule type" value="Genomic_DNA"/>
</dbReference>
<feature type="domain" description="Bacteriophage tail tape measure N-terminal" evidence="3">
    <location>
        <begin position="273"/>
        <end position="374"/>
    </location>
</feature>
<evidence type="ECO:0000313" key="5">
    <source>
        <dbReference type="EMBL" id="MTH62111.1"/>
    </source>
</evidence>
<accession>A0A844HX81</accession>
<dbReference type="InterPro" id="IPR009628">
    <property type="entry name" value="Phage_tape_measure_N"/>
</dbReference>
<proteinExistence type="predicted"/>
<evidence type="ECO:0000313" key="6">
    <source>
        <dbReference type="Proteomes" id="UP000449846"/>
    </source>
</evidence>
<dbReference type="Proteomes" id="UP000449846">
    <property type="component" value="Unassembled WGS sequence"/>
</dbReference>
<feature type="region of interest" description="Disordered" evidence="2">
    <location>
        <begin position="549"/>
        <end position="572"/>
    </location>
</feature>
<organism evidence="5 6">
    <name type="scientific">Paracoccus litorisediminis</name>
    <dbReference type="NCBI Taxonomy" id="2006130"/>
    <lineage>
        <taxon>Bacteria</taxon>
        <taxon>Pseudomonadati</taxon>
        <taxon>Pseudomonadota</taxon>
        <taxon>Alphaproteobacteria</taxon>
        <taxon>Rhodobacterales</taxon>
        <taxon>Paracoccaceae</taxon>
        <taxon>Paracoccus</taxon>
    </lineage>
</organism>
<gene>
    <name evidence="5" type="ORF">GL300_23210</name>
</gene>
<keyword evidence="1" id="KW-0175">Coiled coil</keyword>
<sequence length="829" mass="87252">MAREKSISVRFAAVGGEKLKAEMRDIGAAGKSAMASVVSGSGAGSDSLEQFGLAAAHARAQLEAIEAKSRAAAAALRTTSQATTAMQNRVNAAAGVSSPSGLSSAEMLQQGQMLDDLRAKFNPLYAAIRDYRQAVSEIRAAHVEGAISADEMAAAIGKVRSETNAAIDKIKGLTASQKEAARAAEELARAERDAAAAAARAAEAQSNLRAKYNPAFGLIRDYRRELTELRDAHKSGAISSAEFTAAGEKMRESFEHRRAVMRGEVEVFEQLSRSSRGGALRMQQLAFQGNDIAVSLAGGMHPGMVLMQQGTQIAQIYGFGNGGVGQIFKDIGSMLMALPGPAKAAGIALALGAGAVVGMQHEINKTSSVVVSFGDVTKAVFQVLGDRIHNILKPAIDAIAPWFSAAWDLVVDGVKWVGNFLINGVTAAVVGIGNAVAAIPLYFKSAFLNAKAHVQHALAGILSVVHDMLQGIANGFNSVLGTSLKAPQGLLGTSTTLIHDGTNNELAALDAMREIETRRAETDAQISEIMNRDPMGDFFGDVSARAQQNALDRDKDKKKGGRKGGSRKAEKDEVADLIEQLQRELAVLRETDPIKKKMLEYSKQMEGATAAERAQIQSLIETLDGAKNGWEAVGRSLAEYAEESKRVGDDMGDAFVDAFGSAEDAFAEFVKTGKLDFTDLINSMIADFARLTAQEFITGPLAGMVGSWLAGVGSGDPLNDALGAAGAPVRSFDGGGHTGYGPRSGGLDGKGGFMALVHPRERIFDETKGSGAGGGRVHVTVGIDPKNGNITAFVDERAASVTQSGLEAYDQQVLPRSVKRHMRDPRAVG</sequence>
<evidence type="ECO:0000259" key="3">
    <source>
        <dbReference type="Pfam" id="PF06791"/>
    </source>
</evidence>
<evidence type="ECO:0000259" key="4">
    <source>
        <dbReference type="Pfam" id="PF09718"/>
    </source>
</evidence>
<dbReference type="InterPro" id="IPR006431">
    <property type="entry name" value="Phage_tape_meas_C"/>
</dbReference>
<dbReference type="OrthoDB" id="7311517at2"/>
<dbReference type="Pfam" id="PF09718">
    <property type="entry name" value="Tape_meas_lam_C"/>
    <property type="match status" value="1"/>
</dbReference>
<feature type="domain" description="Bacteriophage tail tape measure C-terminal" evidence="4">
    <location>
        <begin position="630"/>
        <end position="702"/>
    </location>
</feature>
<dbReference type="RefSeq" id="WP_155042063.1">
    <property type="nucleotide sequence ID" value="NZ_WMIG01000026.1"/>
</dbReference>
<evidence type="ECO:0000256" key="2">
    <source>
        <dbReference type="SAM" id="MobiDB-lite"/>
    </source>
</evidence>
<dbReference type="Pfam" id="PF06791">
    <property type="entry name" value="TMP_2"/>
    <property type="match status" value="1"/>
</dbReference>
<feature type="coiled-coil region" evidence="1">
    <location>
        <begin position="173"/>
        <end position="207"/>
    </location>
</feature>
<evidence type="ECO:0000256" key="1">
    <source>
        <dbReference type="SAM" id="Coils"/>
    </source>
</evidence>
<comment type="caution">
    <text evidence="5">The sequence shown here is derived from an EMBL/GenBank/DDBJ whole genome shotgun (WGS) entry which is preliminary data.</text>
</comment>
<reference evidence="5 6" key="1">
    <citation type="submission" date="2019-11" db="EMBL/GenBank/DDBJ databases">
        <authorList>
            <person name="Dong K."/>
        </authorList>
    </citation>
    <scope>NUCLEOTIDE SEQUENCE [LARGE SCALE GENOMIC DNA]</scope>
    <source>
        <strain evidence="5 6">NBRC 112902</strain>
    </source>
</reference>
<evidence type="ECO:0008006" key="7">
    <source>
        <dbReference type="Google" id="ProtNLM"/>
    </source>
</evidence>
<protein>
    <recommendedName>
        <fullName evidence="7">Phage tail tape measure protein, lambda family</fullName>
    </recommendedName>
</protein>
<dbReference type="AlphaFoldDB" id="A0A844HX81"/>
<name>A0A844HX81_9RHOB</name>